<dbReference type="PROSITE" id="PS50003">
    <property type="entry name" value="PH_DOMAIN"/>
    <property type="match status" value="1"/>
</dbReference>
<dbReference type="GO" id="GO:0005085">
    <property type="term" value="F:guanyl-nucleotide exchange factor activity"/>
    <property type="evidence" value="ECO:0007669"/>
    <property type="project" value="UniProtKB-KW"/>
</dbReference>
<protein>
    <recommendedName>
        <fullName evidence="9">Dbl homology domain-containing protein</fullName>
    </recommendedName>
</protein>
<sequence length="958" mass="108515">MPSSYGHANARPHPHINIAPRSEPPSAPSAWSPYAFEVNRPTARADLWENNSRESFLSPHTPLDPRLSVPARPRSRATSAYELEATTLPVAPREPRVYRSNSRRSTLNARHRASQSDLGPSPFPSPSSPIRTPSIASSEVEFSPQLTPLTSVDSLSAELSNLTLDAEEGIRQFQTGELPQSDREWHRLVPPEAREALGKKEVHRQSVIFEIIKTEADYVDGLRLISEVWMRPLLDADPPIIPRDRLRGFIKEVFYNLDEILAHHQRMLGALYKRQTEQHPIVQSVADIILDTCLLFQNEYETYIKHYPLAEGRHRSELRRNPMYAQFIGHTSSDPRTSKRDLLDYLSRPITRLPRLRLLLEQVLKYSELDHPDQESIPLILGIMSDFIKSTEPGIEAANGKVKFWSLCESLVYFKGEIVDMDLYDESRSLIHQGTLARRPKDLTLYNEFHDLFVALLDNYLLLTREDVHHGTVRRLIISRPIPLEYLHLGSFNDPPENRKERSEEGGLLETLRPSYRPVYPFVVYHASSKTSRRYTLYADSESSRRKWHSALVDALGIRRARQEGNMWFAPFTLNDGFFRVISPRIPYNSGAKFTGQVTAAACFVSMGRKFLAVGSATGVYLSLVSKTTPGPFRKVLSCFNPTSMVAIQDFNKLVIYHESSLWSYSLEMLARVSQGQASAQGLEASRQRVGGDRVVLFRVGVFADRTIIFYATRNLLLQTTLHMLEVVDPGAHITPRRHHPPAEAPSFRPVFQSFSIPKDSHAITPLAKSLAVSTEKATMIYDGKEGTLLSMIPDFSNQYGNLPAVTLKSRCDTSRPLGVVRCTSEELLVVYDEMGCYITRHGEPGRKAGFLRWETRATSYIHRDDHILLFSTRFIEVRNIHNGRLVQVIEGRDIRLLHSGYRSTDSIVVVMKGDKDDAEGASEKIVQLTPTSELDTPGISRLSSAEDPSVWDEWDMI</sequence>
<evidence type="ECO:0000259" key="6">
    <source>
        <dbReference type="PROSITE" id="PS50219"/>
    </source>
</evidence>
<dbReference type="SUPFAM" id="SSF48065">
    <property type="entry name" value="DBL homology domain (DH-domain)"/>
    <property type="match status" value="1"/>
</dbReference>
<keyword evidence="8" id="KW-1185">Reference proteome</keyword>
<dbReference type="Pfam" id="PF00621">
    <property type="entry name" value="RhoGEF"/>
    <property type="match status" value="1"/>
</dbReference>
<dbReference type="InterPro" id="IPR035899">
    <property type="entry name" value="DBL_dom_sf"/>
</dbReference>
<dbReference type="SMART" id="SM00036">
    <property type="entry name" value="CNH"/>
    <property type="match status" value="1"/>
</dbReference>
<keyword evidence="1" id="KW-0597">Phosphoprotein</keyword>
<feature type="domain" description="CNH" evidence="6">
    <location>
        <begin position="595"/>
        <end position="905"/>
    </location>
</feature>
<accession>A0A5C3MRY1</accession>
<evidence type="ECO:0000313" key="8">
    <source>
        <dbReference type="Proteomes" id="UP000305948"/>
    </source>
</evidence>
<organism evidence="7 8">
    <name type="scientific">Heliocybe sulcata</name>
    <dbReference type="NCBI Taxonomy" id="5364"/>
    <lineage>
        <taxon>Eukaryota</taxon>
        <taxon>Fungi</taxon>
        <taxon>Dikarya</taxon>
        <taxon>Basidiomycota</taxon>
        <taxon>Agaricomycotina</taxon>
        <taxon>Agaricomycetes</taxon>
        <taxon>Gloeophyllales</taxon>
        <taxon>Gloeophyllaceae</taxon>
        <taxon>Heliocybe</taxon>
    </lineage>
</organism>
<dbReference type="Pfam" id="PF00780">
    <property type="entry name" value="CNH"/>
    <property type="match status" value="1"/>
</dbReference>
<proteinExistence type="predicted"/>
<gene>
    <name evidence="7" type="ORF">OE88DRAFT_1705430</name>
</gene>
<reference evidence="7 8" key="1">
    <citation type="journal article" date="2019" name="Nat. Ecol. Evol.">
        <title>Megaphylogeny resolves global patterns of mushroom evolution.</title>
        <authorList>
            <person name="Varga T."/>
            <person name="Krizsan K."/>
            <person name="Foldi C."/>
            <person name="Dima B."/>
            <person name="Sanchez-Garcia M."/>
            <person name="Sanchez-Ramirez S."/>
            <person name="Szollosi G.J."/>
            <person name="Szarkandi J.G."/>
            <person name="Papp V."/>
            <person name="Albert L."/>
            <person name="Andreopoulos W."/>
            <person name="Angelini C."/>
            <person name="Antonin V."/>
            <person name="Barry K.W."/>
            <person name="Bougher N.L."/>
            <person name="Buchanan P."/>
            <person name="Buyck B."/>
            <person name="Bense V."/>
            <person name="Catcheside P."/>
            <person name="Chovatia M."/>
            <person name="Cooper J."/>
            <person name="Damon W."/>
            <person name="Desjardin D."/>
            <person name="Finy P."/>
            <person name="Geml J."/>
            <person name="Haridas S."/>
            <person name="Hughes K."/>
            <person name="Justo A."/>
            <person name="Karasinski D."/>
            <person name="Kautmanova I."/>
            <person name="Kiss B."/>
            <person name="Kocsube S."/>
            <person name="Kotiranta H."/>
            <person name="LaButti K.M."/>
            <person name="Lechner B.E."/>
            <person name="Liimatainen K."/>
            <person name="Lipzen A."/>
            <person name="Lukacs Z."/>
            <person name="Mihaltcheva S."/>
            <person name="Morgado L.N."/>
            <person name="Niskanen T."/>
            <person name="Noordeloos M.E."/>
            <person name="Ohm R.A."/>
            <person name="Ortiz-Santana B."/>
            <person name="Ovrebo C."/>
            <person name="Racz N."/>
            <person name="Riley R."/>
            <person name="Savchenko A."/>
            <person name="Shiryaev A."/>
            <person name="Soop K."/>
            <person name="Spirin V."/>
            <person name="Szebenyi C."/>
            <person name="Tomsovsky M."/>
            <person name="Tulloss R.E."/>
            <person name="Uehling J."/>
            <person name="Grigoriev I.V."/>
            <person name="Vagvolgyi C."/>
            <person name="Papp T."/>
            <person name="Martin F.M."/>
            <person name="Miettinen O."/>
            <person name="Hibbett D.S."/>
            <person name="Nagy L.G."/>
        </authorList>
    </citation>
    <scope>NUCLEOTIDE SEQUENCE [LARGE SCALE GENOMIC DNA]</scope>
    <source>
        <strain evidence="7 8">OMC1185</strain>
    </source>
</reference>
<dbReference type="STRING" id="5364.A0A5C3MRY1"/>
<feature type="domain" description="DH" evidence="5">
    <location>
        <begin position="203"/>
        <end position="394"/>
    </location>
</feature>
<dbReference type="PROSITE" id="PS00741">
    <property type="entry name" value="DH_1"/>
    <property type="match status" value="1"/>
</dbReference>
<feature type="region of interest" description="Disordered" evidence="3">
    <location>
        <begin position="53"/>
        <end position="141"/>
    </location>
</feature>
<dbReference type="InterPro" id="IPR011993">
    <property type="entry name" value="PH-like_dom_sf"/>
</dbReference>
<dbReference type="Proteomes" id="UP000305948">
    <property type="component" value="Unassembled WGS sequence"/>
</dbReference>
<evidence type="ECO:0000259" key="4">
    <source>
        <dbReference type="PROSITE" id="PS50003"/>
    </source>
</evidence>
<dbReference type="Gene3D" id="2.30.29.30">
    <property type="entry name" value="Pleckstrin-homology domain (PH domain)/Phosphotyrosine-binding domain (PTB)"/>
    <property type="match status" value="1"/>
</dbReference>
<dbReference type="InterPro" id="IPR001849">
    <property type="entry name" value="PH_domain"/>
</dbReference>
<evidence type="ECO:0000313" key="7">
    <source>
        <dbReference type="EMBL" id="TFK47790.1"/>
    </source>
</evidence>
<dbReference type="InterPro" id="IPR001331">
    <property type="entry name" value="GDS_CDC24_CS"/>
</dbReference>
<feature type="compositionally biased region" description="Low complexity" evidence="3">
    <location>
        <begin position="128"/>
        <end position="138"/>
    </location>
</feature>
<feature type="compositionally biased region" description="Polar residues" evidence="3">
    <location>
        <begin position="99"/>
        <end position="108"/>
    </location>
</feature>
<dbReference type="OrthoDB" id="2272012at2759"/>
<evidence type="ECO:0000256" key="2">
    <source>
        <dbReference type="ARBA" id="ARBA00022658"/>
    </source>
</evidence>
<evidence type="ECO:0000259" key="5">
    <source>
        <dbReference type="PROSITE" id="PS50010"/>
    </source>
</evidence>
<dbReference type="Pfam" id="PF15405">
    <property type="entry name" value="PH_5"/>
    <property type="match status" value="1"/>
</dbReference>
<dbReference type="InterPro" id="IPR052233">
    <property type="entry name" value="Rho-type_GEFs"/>
</dbReference>
<evidence type="ECO:0000256" key="1">
    <source>
        <dbReference type="ARBA" id="ARBA00022553"/>
    </source>
</evidence>
<dbReference type="InterPro" id="IPR001180">
    <property type="entry name" value="CNH_dom"/>
</dbReference>
<keyword evidence="2" id="KW-0344">Guanine-nucleotide releasing factor</keyword>
<dbReference type="SMART" id="SM00325">
    <property type="entry name" value="RhoGEF"/>
    <property type="match status" value="1"/>
</dbReference>
<feature type="domain" description="PH" evidence="4">
    <location>
        <begin position="429"/>
        <end position="557"/>
    </location>
</feature>
<dbReference type="InterPro" id="IPR000219">
    <property type="entry name" value="DH_dom"/>
</dbReference>
<dbReference type="SUPFAM" id="SSF50729">
    <property type="entry name" value="PH domain-like"/>
    <property type="match status" value="1"/>
</dbReference>
<dbReference type="SMART" id="SM00233">
    <property type="entry name" value="PH"/>
    <property type="match status" value="1"/>
</dbReference>
<dbReference type="EMBL" id="ML213522">
    <property type="protein sequence ID" value="TFK47790.1"/>
    <property type="molecule type" value="Genomic_DNA"/>
</dbReference>
<dbReference type="PANTHER" id="PTHR46572:SF1">
    <property type="entry name" value="RHO1 GUANINE NUCLEOTIDE EXCHANGE FACTOR TUS1"/>
    <property type="match status" value="1"/>
</dbReference>
<feature type="region of interest" description="Disordered" evidence="3">
    <location>
        <begin position="1"/>
        <end position="33"/>
    </location>
</feature>
<dbReference type="Gene3D" id="1.20.900.10">
    <property type="entry name" value="Dbl homology (DH) domain"/>
    <property type="match status" value="1"/>
</dbReference>
<dbReference type="AlphaFoldDB" id="A0A5C3MRY1"/>
<dbReference type="PROSITE" id="PS50010">
    <property type="entry name" value="DH_2"/>
    <property type="match status" value="1"/>
</dbReference>
<evidence type="ECO:0000256" key="3">
    <source>
        <dbReference type="SAM" id="MobiDB-lite"/>
    </source>
</evidence>
<evidence type="ECO:0008006" key="9">
    <source>
        <dbReference type="Google" id="ProtNLM"/>
    </source>
</evidence>
<dbReference type="PROSITE" id="PS50219">
    <property type="entry name" value="CNH"/>
    <property type="match status" value="1"/>
</dbReference>
<dbReference type="PANTHER" id="PTHR46572">
    <property type="entry name" value="RHO1 GDP-GTP EXCHANGE PROTEIN 1-RELATED"/>
    <property type="match status" value="1"/>
</dbReference>
<dbReference type="InterPro" id="IPR041675">
    <property type="entry name" value="PH_5"/>
</dbReference>
<name>A0A5C3MRY1_9AGAM</name>
<dbReference type="GO" id="GO:0035556">
    <property type="term" value="P:intracellular signal transduction"/>
    <property type="evidence" value="ECO:0007669"/>
    <property type="project" value="InterPro"/>
</dbReference>